<dbReference type="STRING" id="29341.RSJ17_07635"/>
<proteinExistence type="inferred from homology"/>
<sequence>MIDVLLLGCGGNLPTPDRSLTALLLNIKGRKILIDCGEGTQVSMKMVGTGFKSIDIICLTHFHGDHVIGLPGLLLTIANSGRQEPLTIIGPLGLKEVILGLSVLFPILPYEINLIETNEDGEILNFEDFTIYTSSLDHTTSCNGYSFYIKRRRRFDPIKATKNKVPKILWSKLQNEKEVLLNGIYYSNETVLGEERKGIKICYATDTRPCTNLEMLSKDSDLFICEGMYGDDSYLEKALSNKHMLFSEAAHLAKSANAKELWLTHFSPSMINPEEYLYIAKDIFPNTILGEDRIKKTLHFEN</sequence>
<feature type="binding site" evidence="8">
    <location>
        <position position="265"/>
    </location>
    <ligand>
        <name>Zn(2+)</name>
        <dbReference type="ChEBI" id="CHEBI:29105"/>
        <label>2</label>
        <note>catalytic</note>
    </ligand>
</feature>
<dbReference type="RefSeq" id="WP_039637161.1">
    <property type="nucleotide sequence ID" value="NZ_AYSO01000020.1"/>
</dbReference>
<comment type="cofactor">
    <cofactor evidence="8">
        <name>Zn(2+)</name>
        <dbReference type="ChEBI" id="CHEBI:29105"/>
    </cofactor>
    <text evidence="8">Binds 2 Zn(2+) ions.</text>
</comment>
<comment type="catalytic activity">
    <reaction evidence="8">
        <text>Endonucleolytic cleavage of RNA, removing extra 3' nucleotides from tRNA precursor, generating 3' termini of tRNAs. A 3'-hydroxy group is left at the tRNA terminus and a 5'-phosphoryl group is left at the trailer molecule.</text>
        <dbReference type="EC" id="3.1.26.11"/>
    </reaction>
</comment>
<keyword evidence="5 8" id="KW-0255">Endonuclease</keyword>
<dbReference type="Proteomes" id="UP000031366">
    <property type="component" value="Unassembled WGS sequence"/>
</dbReference>
<dbReference type="SUPFAM" id="SSF56281">
    <property type="entry name" value="Metallo-hydrolase/oxidoreductase"/>
    <property type="match status" value="1"/>
</dbReference>
<feature type="binding site" evidence="8">
    <location>
        <position position="63"/>
    </location>
    <ligand>
        <name>Zn(2+)</name>
        <dbReference type="ChEBI" id="CHEBI:29105"/>
        <label>1</label>
        <note>catalytic</note>
    </ligand>
</feature>
<feature type="binding site" evidence="8">
    <location>
        <position position="66"/>
    </location>
    <ligand>
        <name>Zn(2+)</name>
        <dbReference type="ChEBI" id="CHEBI:29105"/>
        <label>2</label>
        <note>catalytic</note>
    </ligand>
</feature>
<evidence type="ECO:0000256" key="4">
    <source>
        <dbReference type="ARBA" id="ARBA00022723"/>
    </source>
</evidence>
<dbReference type="OrthoDB" id="9800940at2"/>
<feature type="binding site" evidence="8">
    <location>
        <position position="65"/>
    </location>
    <ligand>
        <name>Zn(2+)</name>
        <dbReference type="ChEBI" id="CHEBI:29105"/>
        <label>2</label>
        <note>catalytic</note>
    </ligand>
</feature>
<feature type="active site" description="Proton acceptor" evidence="8">
    <location>
        <position position="65"/>
    </location>
</feature>
<feature type="binding site" evidence="8">
    <location>
        <position position="206"/>
    </location>
    <ligand>
        <name>Zn(2+)</name>
        <dbReference type="ChEBI" id="CHEBI:29105"/>
        <label>1</label>
        <note>catalytic</note>
    </ligand>
</feature>
<dbReference type="HAMAP" id="MF_01818">
    <property type="entry name" value="RNase_Z_BN"/>
    <property type="match status" value="1"/>
</dbReference>
<organism evidence="9 10">
    <name type="scientific">Clostridium argentinense CDC 2741</name>
    <dbReference type="NCBI Taxonomy" id="1418104"/>
    <lineage>
        <taxon>Bacteria</taxon>
        <taxon>Bacillati</taxon>
        <taxon>Bacillota</taxon>
        <taxon>Clostridia</taxon>
        <taxon>Eubacteriales</taxon>
        <taxon>Clostridiaceae</taxon>
        <taxon>Clostridium</taxon>
    </lineage>
</organism>
<dbReference type="PANTHER" id="PTHR46018">
    <property type="entry name" value="ZINC PHOSPHODIESTERASE ELAC PROTEIN 1"/>
    <property type="match status" value="1"/>
</dbReference>
<name>A0A0C1QUJ8_9CLOT</name>
<evidence type="ECO:0000256" key="1">
    <source>
        <dbReference type="ARBA" id="ARBA00011738"/>
    </source>
</evidence>
<dbReference type="InterPro" id="IPR036866">
    <property type="entry name" value="RibonucZ/Hydroxyglut_hydro"/>
</dbReference>
<dbReference type="NCBIfam" id="TIGR02651">
    <property type="entry name" value="RNase_Z"/>
    <property type="match status" value="1"/>
</dbReference>
<comment type="caution">
    <text evidence="9">The sequence shown here is derived from an EMBL/GenBank/DDBJ whole genome shotgun (WGS) entry which is preliminary data.</text>
</comment>
<keyword evidence="7 8" id="KW-0862">Zinc</keyword>
<dbReference type="Pfam" id="PF23023">
    <property type="entry name" value="Anti-Pycsar_Apyc1"/>
    <property type="match status" value="1"/>
</dbReference>
<dbReference type="AlphaFoldDB" id="A0A0C1QUJ8"/>
<keyword evidence="6 8" id="KW-0378">Hydrolase</keyword>
<dbReference type="EMBL" id="AYSO01000020">
    <property type="protein sequence ID" value="KIE44722.1"/>
    <property type="molecule type" value="Genomic_DNA"/>
</dbReference>
<dbReference type="GO" id="GO:0042781">
    <property type="term" value="F:3'-tRNA processing endoribonuclease activity"/>
    <property type="evidence" value="ECO:0007669"/>
    <property type="project" value="UniProtKB-UniRule"/>
</dbReference>
<feature type="binding site" evidence="8">
    <location>
        <position position="206"/>
    </location>
    <ligand>
        <name>Zn(2+)</name>
        <dbReference type="ChEBI" id="CHEBI:29105"/>
        <label>2</label>
        <note>catalytic</note>
    </ligand>
</feature>
<feature type="binding site" evidence="8">
    <location>
        <position position="138"/>
    </location>
    <ligand>
        <name>Zn(2+)</name>
        <dbReference type="ChEBI" id="CHEBI:29105"/>
        <label>1</label>
        <note>catalytic</note>
    </ligand>
</feature>
<evidence type="ECO:0000313" key="9">
    <source>
        <dbReference type="EMBL" id="KIE44722.1"/>
    </source>
</evidence>
<keyword evidence="10" id="KW-1185">Reference proteome</keyword>
<dbReference type="GO" id="GO:0008270">
    <property type="term" value="F:zinc ion binding"/>
    <property type="evidence" value="ECO:0007669"/>
    <property type="project" value="UniProtKB-UniRule"/>
</dbReference>
<evidence type="ECO:0000256" key="3">
    <source>
        <dbReference type="ARBA" id="ARBA00022722"/>
    </source>
</evidence>
<keyword evidence="2 8" id="KW-0819">tRNA processing</keyword>
<feature type="binding site" evidence="8">
    <location>
        <position position="61"/>
    </location>
    <ligand>
        <name>Zn(2+)</name>
        <dbReference type="ChEBI" id="CHEBI:29105"/>
        <label>1</label>
        <note>catalytic</note>
    </ligand>
</feature>
<dbReference type="NCBIfam" id="NF000801">
    <property type="entry name" value="PRK00055.1-3"/>
    <property type="match status" value="1"/>
</dbReference>
<keyword evidence="3 8" id="KW-0540">Nuclease</keyword>
<evidence type="ECO:0000256" key="6">
    <source>
        <dbReference type="ARBA" id="ARBA00022801"/>
    </source>
</evidence>
<reference evidence="9 10" key="1">
    <citation type="journal article" date="2015" name="Infect. Genet. Evol.">
        <title>Genomic sequences of six botulinum neurotoxin-producing strains representing three clostridial species illustrate the mobility and diversity of botulinum neurotoxin genes.</title>
        <authorList>
            <person name="Smith T.J."/>
            <person name="Hill K.K."/>
            <person name="Xie G."/>
            <person name="Foley B.T."/>
            <person name="Williamson C.H."/>
            <person name="Foster J.T."/>
            <person name="Johnson S.L."/>
            <person name="Chertkov O."/>
            <person name="Teshima H."/>
            <person name="Gibbons H.S."/>
            <person name="Johnsky L.A."/>
            <person name="Karavis M.A."/>
            <person name="Smith L.A."/>
        </authorList>
    </citation>
    <scope>NUCLEOTIDE SEQUENCE [LARGE SCALE GENOMIC DNA]</scope>
    <source>
        <strain evidence="9 10">CDC 2741</strain>
    </source>
</reference>
<evidence type="ECO:0000256" key="7">
    <source>
        <dbReference type="ARBA" id="ARBA00022833"/>
    </source>
</evidence>
<evidence type="ECO:0000256" key="2">
    <source>
        <dbReference type="ARBA" id="ARBA00022694"/>
    </source>
</evidence>
<comment type="subunit">
    <text evidence="1 8">Homodimer.</text>
</comment>
<comment type="similarity">
    <text evidence="8">Belongs to the RNase Z family.</text>
</comment>
<dbReference type="EC" id="3.1.26.11" evidence="8"/>
<keyword evidence="4 8" id="KW-0479">Metal-binding</keyword>
<accession>A0A0C1QUJ8</accession>
<gene>
    <name evidence="8 9" type="primary">rnz</name>
    <name evidence="9" type="ORF">U732_972</name>
</gene>
<evidence type="ECO:0000256" key="5">
    <source>
        <dbReference type="ARBA" id="ARBA00022759"/>
    </source>
</evidence>
<evidence type="ECO:0000313" key="10">
    <source>
        <dbReference type="Proteomes" id="UP000031366"/>
    </source>
</evidence>
<dbReference type="PANTHER" id="PTHR46018:SF2">
    <property type="entry name" value="ZINC PHOSPHODIESTERASE ELAC PROTEIN 1"/>
    <property type="match status" value="1"/>
</dbReference>
<comment type="function">
    <text evidence="8">Zinc phosphodiesterase, which displays some tRNA 3'-processing endonuclease activity. Probably involved in tRNA maturation, by removing a 3'-trailer from precursor tRNA.</text>
</comment>
<dbReference type="InterPro" id="IPR013471">
    <property type="entry name" value="RNase_Z/BN"/>
</dbReference>
<protein>
    <recommendedName>
        <fullName evidence="8">Ribonuclease Z</fullName>
        <shortName evidence="8">RNase Z</shortName>
        <ecNumber evidence="8">3.1.26.11</ecNumber>
    </recommendedName>
    <alternativeName>
        <fullName evidence="8">tRNA 3 endonuclease</fullName>
    </alternativeName>
    <alternativeName>
        <fullName evidence="8">tRNase Z</fullName>
    </alternativeName>
</protein>
<dbReference type="CDD" id="cd07717">
    <property type="entry name" value="RNaseZ_ZiPD-like_MBL-fold"/>
    <property type="match status" value="1"/>
</dbReference>
<dbReference type="Gene3D" id="3.60.15.10">
    <property type="entry name" value="Ribonuclease Z/Hydroxyacylglutathione hydrolase-like"/>
    <property type="match status" value="1"/>
</dbReference>
<evidence type="ECO:0000256" key="8">
    <source>
        <dbReference type="HAMAP-Rule" id="MF_01818"/>
    </source>
</evidence>